<gene>
    <name evidence="8" type="ORF">ONZ51_g1456</name>
</gene>
<evidence type="ECO:0000313" key="9">
    <source>
        <dbReference type="Proteomes" id="UP001215151"/>
    </source>
</evidence>
<feature type="domain" description="MYND-type" evidence="7">
    <location>
        <begin position="142"/>
        <end position="183"/>
    </location>
</feature>
<comment type="caution">
    <text evidence="8">The sequence shown here is derived from an EMBL/GenBank/DDBJ whole genome shotgun (WGS) entry which is preliminary data.</text>
</comment>
<dbReference type="InterPro" id="IPR019734">
    <property type="entry name" value="TPR_rpt"/>
</dbReference>
<protein>
    <recommendedName>
        <fullName evidence="7">MYND-type domain-containing protein</fullName>
    </recommendedName>
</protein>
<proteinExistence type="predicted"/>
<evidence type="ECO:0000313" key="8">
    <source>
        <dbReference type="EMBL" id="KAJ8495862.1"/>
    </source>
</evidence>
<evidence type="ECO:0000256" key="6">
    <source>
        <dbReference type="SAM" id="MobiDB-lite"/>
    </source>
</evidence>
<name>A0AAD7U1H4_9APHY</name>
<dbReference type="EMBL" id="JAPEVG010000020">
    <property type="protein sequence ID" value="KAJ8495862.1"/>
    <property type="molecule type" value="Genomic_DNA"/>
</dbReference>
<keyword evidence="9" id="KW-1185">Reference proteome</keyword>
<organism evidence="8 9">
    <name type="scientific">Trametes cubensis</name>
    <dbReference type="NCBI Taxonomy" id="1111947"/>
    <lineage>
        <taxon>Eukaryota</taxon>
        <taxon>Fungi</taxon>
        <taxon>Dikarya</taxon>
        <taxon>Basidiomycota</taxon>
        <taxon>Agaricomycotina</taxon>
        <taxon>Agaricomycetes</taxon>
        <taxon>Polyporales</taxon>
        <taxon>Polyporaceae</taxon>
        <taxon>Trametes</taxon>
    </lineage>
</organism>
<evidence type="ECO:0000256" key="3">
    <source>
        <dbReference type="ARBA" id="ARBA00022833"/>
    </source>
</evidence>
<dbReference type="InterPro" id="IPR002893">
    <property type="entry name" value="Znf_MYND"/>
</dbReference>
<dbReference type="InterPro" id="IPR011990">
    <property type="entry name" value="TPR-like_helical_dom_sf"/>
</dbReference>
<keyword evidence="2 4" id="KW-0863">Zinc-finger</keyword>
<reference evidence="8" key="1">
    <citation type="submission" date="2022-11" db="EMBL/GenBank/DDBJ databases">
        <title>Genome Sequence of Cubamyces cubensis.</title>
        <authorList>
            <person name="Buettner E."/>
        </authorList>
    </citation>
    <scope>NUCLEOTIDE SEQUENCE</scope>
    <source>
        <strain evidence="8">MPL-01</strain>
    </source>
</reference>
<feature type="region of interest" description="Disordered" evidence="6">
    <location>
        <begin position="1"/>
        <end position="22"/>
    </location>
</feature>
<keyword evidence="3" id="KW-0862">Zinc</keyword>
<feature type="compositionally biased region" description="Low complexity" evidence="6">
    <location>
        <begin position="1"/>
        <end position="16"/>
    </location>
</feature>
<keyword evidence="5" id="KW-0802">TPR repeat</keyword>
<evidence type="ECO:0000256" key="5">
    <source>
        <dbReference type="PROSITE-ProRule" id="PRU00339"/>
    </source>
</evidence>
<dbReference type="AlphaFoldDB" id="A0AAD7U1H4"/>
<dbReference type="PROSITE" id="PS50865">
    <property type="entry name" value="ZF_MYND_2"/>
    <property type="match status" value="1"/>
</dbReference>
<sequence>MGSNGLAFSSPPNSSSDSDDALSEALSLRSKARFMDARGNHCEAERLLLRALEIMEPRTPSSDTAVASLWNSLGEVYLHMGRLDDAERWLNKSLDVSVATRDFKEITSTRETLARVSQARSELLKAKALRMLGAPDDMRCSNSGCHRGLLRTTDLRICGGCKGAFYCSSECQRADWERHQKLCRQGIS</sequence>
<evidence type="ECO:0000256" key="4">
    <source>
        <dbReference type="PROSITE-ProRule" id="PRU00134"/>
    </source>
</evidence>
<dbReference type="Proteomes" id="UP001215151">
    <property type="component" value="Unassembled WGS sequence"/>
</dbReference>
<accession>A0AAD7U1H4</accession>
<evidence type="ECO:0000256" key="1">
    <source>
        <dbReference type="ARBA" id="ARBA00022723"/>
    </source>
</evidence>
<dbReference type="GO" id="GO:0008270">
    <property type="term" value="F:zinc ion binding"/>
    <property type="evidence" value="ECO:0007669"/>
    <property type="project" value="UniProtKB-KW"/>
</dbReference>
<evidence type="ECO:0000256" key="2">
    <source>
        <dbReference type="ARBA" id="ARBA00022771"/>
    </source>
</evidence>
<dbReference type="SUPFAM" id="SSF144232">
    <property type="entry name" value="HIT/MYND zinc finger-like"/>
    <property type="match status" value="1"/>
</dbReference>
<dbReference type="Gene3D" id="6.10.140.2220">
    <property type="match status" value="1"/>
</dbReference>
<dbReference type="Pfam" id="PF01753">
    <property type="entry name" value="zf-MYND"/>
    <property type="match status" value="1"/>
</dbReference>
<evidence type="ECO:0000259" key="7">
    <source>
        <dbReference type="PROSITE" id="PS50865"/>
    </source>
</evidence>
<feature type="repeat" description="TPR" evidence="5">
    <location>
        <begin position="67"/>
        <end position="100"/>
    </location>
</feature>
<keyword evidence="1" id="KW-0479">Metal-binding</keyword>
<dbReference type="SUPFAM" id="SSF48452">
    <property type="entry name" value="TPR-like"/>
    <property type="match status" value="1"/>
</dbReference>
<dbReference type="PROSITE" id="PS50005">
    <property type="entry name" value="TPR"/>
    <property type="match status" value="1"/>
</dbReference>
<dbReference type="Gene3D" id="1.25.40.10">
    <property type="entry name" value="Tetratricopeptide repeat domain"/>
    <property type="match status" value="1"/>
</dbReference>